<dbReference type="STRING" id="670052.PA27867_2788"/>
<name>A0A1B1BM20_9MICO</name>
<evidence type="ECO:0000313" key="3">
    <source>
        <dbReference type="Proteomes" id="UP000092582"/>
    </source>
</evidence>
<dbReference type="Proteomes" id="UP000092582">
    <property type="component" value="Chromosome 1"/>
</dbReference>
<dbReference type="NCBIfam" id="TIGR03930">
    <property type="entry name" value="WXG100_ESAT6"/>
    <property type="match status" value="1"/>
</dbReference>
<dbReference type="InterPro" id="IPR010310">
    <property type="entry name" value="T7SS_ESAT-6-like"/>
</dbReference>
<dbReference type="EMBL" id="CP016282">
    <property type="protein sequence ID" value="ANP73727.1"/>
    <property type="molecule type" value="Genomic_DNA"/>
</dbReference>
<reference evidence="2 3" key="1">
    <citation type="submission" date="2016-06" db="EMBL/GenBank/DDBJ databases">
        <title>Genome sequencing of Cryobacterium arcticum PAMC 27867.</title>
        <authorList>
            <person name="Lee J."/>
            <person name="Kim O.-S."/>
        </authorList>
    </citation>
    <scope>NUCLEOTIDE SEQUENCE [LARGE SCALE GENOMIC DNA]</scope>
    <source>
        <strain evidence="2 3">PAMC 27867</strain>
    </source>
</reference>
<dbReference type="RefSeq" id="WP_066597331.1">
    <property type="nucleotide sequence ID" value="NZ_CP016282.1"/>
</dbReference>
<evidence type="ECO:0000313" key="2">
    <source>
        <dbReference type="EMBL" id="ANP73727.1"/>
    </source>
</evidence>
<keyword evidence="3" id="KW-1185">Reference proteome</keyword>
<dbReference type="SUPFAM" id="SSF140453">
    <property type="entry name" value="EsxAB dimer-like"/>
    <property type="match status" value="1"/>
</dbReference>
<dbReference type="Pfam" id="PF06013">
    <property type="entry name" value="WXG100"/>
    <property type="match status" value="1"/>
</dbReference>
<accession>A0A1B1BM20</accession>
<proteinExistence type="inferred from homology"/>
<organism evidence="2 3">
    <name type="scientific">Cryobacterium arcticum</name>
    <dbReference type="NCBI Taxonomy" id="670052"/>
    <lineage>
        <taxon>Bacteria</taxon>
        <taxon>Bacillati</taxon>
        <taxon>Actinomycetota</taxon>
        <taxon>Actinomycetes</taxon>
        <taxon>Micrococcales</taxon>
        <taxon>Microbacteriaceae</taxon>
        <taxon>Cryobacterium</taxon>
    </lineage>
</organism>
<evidence type="ECO:0000256" key="1">
    <source>
        <dbReference type="RuleBase" id="RU362001"/>
    </source>
</evidence>
<dbReference type="KEGG" id="cart:PA27867_2788"/>
<protein>
    <recommendedName>
        <fullName evidence="1">ESAT-6-like protein</fullName>
    </recommendedName>
</protein>
<dbReference type="AlphaFoldDB" id="A0A1B1BM20"/>
<dbReference type="InterPro" id="IPR036689">
    <property type="entry name" value="ESAT-6-like_sf"/>
</dbReference>
<gene>
    <name evidence="2" type="ORF">PA27867_2788</name>
</gene>
<dbReference type="OrthoDB" id="4231069at2"/>
<comment type="similarity">
    <text evidence="1">Belongs to the WXG100 family.</text>
</comment>
<dbReference type="Gene3D" id="1.10.287.1060">
    <property type="entry name" value="ESAT-6-like"/>
    <property type="match status" value="1"/>
</dbReference>
<sequence>MTQFQVDSEALISTTGAARATMGRIQAEVAALLGQLTALEGSWSGQAATQFQGAVSAWRTTQQHVEQSADALNQALGQAGQQYAEVEQANARLFAR</sequence>